<feature type="compositionally biased region" description="Basic and acidic residues" evidence="1">
    <location>
        <begin position="293"/>
        <end position="310"/>
    </location>
</feature>
<sequence length="524" mass="60232">MMAHKHLRDLLCEDQEPFLLKDYIADKRGQFKRPLPATQLQLKKRKPISENSNFPGNFCKNACFFNFQDSPDVRKSPFFDFPSPAKSPCKNPNTIFLHIPARTAALLLEAALKIQKHSSSSKPKAQNKNTSFGLFGSILKRLTHRNRNLKREIGGNDGVRVSVKDILRWDSSVGRRKFSEECEKMEENLVGELEERSASEMGFSCSCNGRLSSAVWSETNEEKSLDLETSSSCNSEDLEEIEFVSKERENGDLASCEKGFCKSPFHFVLQKSPSSGCRTPDFSSPATSPSRQKSQEKENYGEESLKKFQVEEEEEEKEQCSPVSVLDPPFEDDDDGHEDDDEDGGFDLESSYAIVQRAKQQLLHKLRRFEKLAELDPIELEKRLLEEEQYDEDLEEVEDCEDDESVSSNSAKDADEFVREILRMSSFHSLRRIPTDMKRLVSDLIAEEERGQNNFNDREVVAKRVCKRLESWREVECNTIDMMVDFDFRKELDGWKKNEEQVREMGMEIELAIFGLLVEELSVD</sequence>
<dbReference type="InterPro" id="IPR025486">
    <property type="entry name" value="DUF4378"/>
</dbReference>
<proteinExistence type="predicted"/>
<protein>
    <recommendedName>
        <fullName evidence="2">DUF4378 domain-containing protein</fullName>
    </recommendedName>
</protein>
<gene>
    <name evidence="3" type="ORF">L1049_007658</name>
</gene>
<dbReference type="AlphaFoldDB" id="A0AAP0S1W2"/>
<evidence type="ECO:0000313" key="3">
    <source>
        <dbReference type="EMBL" id="KAK9289503.1"/>
    </source>
</evidence>
<feature type="domain" description="DUF4378" evidence="2">
    <location>
        <begin position="457"/>
        <end position="520"/>
    </location>
</feature>
<reference evidence="3 4" key="1">
    <citation type="journal article" date="2024" name="Plant J.">
        <title>Genome sequences and population genomics reveal climatic adaptation and genomic divergence between two closely related sweetgum species.</title>
        <authorList>
            <person name="Xu W.Q."/>
            <person name="Ren C.Q."/>
            <person name="Zhang X.Y."/>
            <person name="Comes H.P."/>
            <person name="Liu X.H."/>
            <person name="Li Y.G."/>
            <person name="Kettle C.J."/>
            <person name="Jalonen R."/>
            <person name="Gaisberger H."/>
            <person name="Ma Y.Z."/>
            <person name="Qiu Y.X."/>
        </authorList>
    </citation>
    <scope>NUCLEOTIDE SEQUENCE [LARGE SCALE GENOMIC DNA]</scope>
    <source>
        <strain evidence="3">Hangzhou</strain>
    </source>
</reference>
<dbReference type="Proteomes" id="UP001415857">
    <property type="component" value="Unassembled WGS sequence"/>
</dbReference>
<feature type="region of interest" description="Disordered" evidence="1">
    <location>
        <begin position="272"/>
        <end position="346"/>
    </location>
</feature>
<feature type="compositionally biased region" description="Acidic residues" evidence="1">
    <location>
        <begin position="329"/>
        <end position="346"/>
    </location>
</feature>
<dbReference type="EMBL" id="JBBPBK010000002">
    <property type="protein sequence ID" value="KAK9289503.1"/>
    <property type="molecule type" value="Genomic_DNA"/>
</dbReference>
<accession>A0AAP0S1W2</accession>
<evidence type="ECO:0000256" key="1">
    <source>
        <dbReference type="SAM" id="MobiDB-lite"/>
    </source>
</evidence>
<name>A0AAP0S1W2_LIQFO</name>
<organism evidence="3 4">
    <name type="scientific">Liquidambar formosana</name>
    <name type="common">Formosan gum</name>
    <dbReference type="NCBI Taxonomy" id="63359"/>
    <lineage>
        <taxon>Eukaryota</taxon>
        <taxon>Viridiplantae</taxon>
        <taxon>Streptophyta</taxon>
        <taxon>Embryophyta</taxon>
        <taxon>Tracheophyta</taxon>
        <taxon>Spermatophyta</taxon>
        <taxon>Magnoliopsida</taxon>
        <taxon>eudicotyledons</taxon>
        <taxon>Gunneridae</taxon>
        <taxon>Pentapetalae</taxon>
        <taxon>Saxifragales</taxon>
        <taxon>Altingiaceae</taxon>
        <taxon>Liquidambar</taxon>
    </lineage>
</organism>
<feature type="compositionally biased region" description="Polar residues" evidence="1">
    <location>
        <begin position="272"/>
        <end position="292"/>
    </location>
</feature>
<dbReference type="Pfam" id="PF14309">
    <property type="entry name" value="DUF4378"/>
    <property type="match status" value="1"/>
</dbReference>
<evidence type="ECO:0000313" key="4">
    <source>
        <dbReference type="Proteomes" id="UP001415857"/>
    </source>
</evidence>
<dbReference type="PANTHER" id="PTHR33623:SF5">
    <property type="entry name" value="HISTONE-LYSINE N-METHYLTRANSFERASE SETD1B-LIKE PROTEIN"/>
    <property type="match status" value="1"/>
</dbReference>
<comment type="caution">
    <text evidence="3">The sequence shown here is derived from an EMBL/GenBank/DDBJ whole genome shotgun (WGS) entry which is preliminary data.</text>
</comment>
<dbReference type="PANTHER" id="PTHR33623">
    <property type="entry name" value="OS04G0572500 PROTEIN"/>
    <property type="match status" value="1"/>
</dbReference>
<keyword evidence="4" id="KW-1185">Reference proteome</keyword>
<evidence type="ECO:0000259" key="2">
    <source>
        <dbReference type="Pfam" id="PF14309"/>
    </source>
</evidence>